<reference evidence="1" key="1">
    <citation type="submission" date="2014-09" db="EMBL/GenBank/DDBJ databases">
        <authorList>
            <person name="Magalhaes I.L.F."/>
            <person name="Oliveira U."/>
            <person name="Santos F.R."/>
            <person name="Vidigal T.H.D.A."/>
            <person name="Brescovit A.D."/>
            <person name="Santos A.J."/>
        </authorList>
    </citation>
    <scope>NUCLEOTIDE SEQUENCE</scope>
    <source>
        <tissue evidence="1">Shoot tissue taken approximately 20 cm above the soil surface</tissue>
    </source>
</reference>
<name>A0A0A9FU16_ARUDO</name>
<accession>A0A0A9FU16</accession>
<evidence type="ECO:0000313" key="1">
    <source>
        <dbReference type="EMBL" id="JAE13816.1"/>
    </source>
</evidence>
<protein>
    <submittedName>
        <fullName evidence="1">Uncharacterized protein</fullName>
    </submittedName>
</protein>
<organism evidence="1">
    <name type="scientific">Arundo donax</name>
    <name type="common">Giant reed</name>
    <name type="synonym">Donax arundinaceus</name>
    <dbReference type="NCBI Taxonomy" id="35708"/>
    <lineage>
        <taxon>Eukaryota</taxon>
        <taxon>Viridiplantae</taxon>
        <taxon>Streptophyta</taxon>
        <taxon>Embryophyta</taxon>
        <taxon>Tracheophyta</taxon>
        <taxon>Spermatophyta</taxon>
        <taxon>Magnoliopsida</taxon>
        <taxon>Liliopsida</taxon>
        <taxon>Poales</taxon>
        <taxon>Poaceae</taxon>
        <taxon>PACMAD clade</taxon>
        <taxon>Arundinoideae</taxon>
        <taxon>Arundineae</taxon>
        <taxon>Arundo</taxon>
    </lineage>
</organism>
<proteinExistence type="predicted"/>
<dbReference type="AlphaFoldDB" id="A0A0A9FU16"/>
<dbReference type="EMBL" id="GBRH01184080">
    <property type="protein sequence ID" value="JAE13816.1"/>
    <property type="molecule type" value="Transcribed_RNA"/>
</dbReference>
<sequence>MSTRPKREKDSSVAKFSSSTKTVRSIESMHLKSALVHNFSNYHSLPAITFINRHLM</sequence>
<reference evidence="1" key="2">
    <citation type="journal article" date="2015" name="Data Brief">
        <title>Shoot transcriptome of the giant reed, Arundo donax.</title>
        <authorList>
            <person name="Barrero R.A."/>
            <person name="Guerrero F.D."/>
            <person name="Moolhuijzen P."/>
            <person name="Goolsby J.A."/>
            <person name="Tidwell J."/>
            <person name="Bellgard S.E."/>
            <person name="Bellgard M.I."/>
        </authorList>
    </citation>
    <scope>NUCLEOTIDE SEQUENCE</scope>
    <source>
        <tissue evidence="1">Shoot tissue taken approximately 20 cm above the soil surface</tissue>
    </source>
</reference>